<evidence type="ECO:0000313" key="3">
    <source>
        <dbReference type="Proteomes" id="UP000803844"/>
    </source>
</evidence>
<dbReference type="OrthoDB" id="5242045at2759"/>
<evidence type="ECO:0000313" key="2">
    <source>
        <dbReference type="EMBL" id="KAF3768337.1"/>
    </source>
</evidence>
<comment type="caution">
    <text evidence="2">The sequence shown here is derived from an EMBL/GenBank/DDBJ whole genome shotgun (WGS) entry which is preliminary data.</text>
</comment>
<dbReference type="Proteomes" id="UP000803844">
    <property type="component" value="Unassembled WGS sequence"/>
</dbReference>
<accession>A0A9P4Y7H7</accession>
<organism evidence="2 3">
    <name type="scientific">Cryphonectria parasitica (strain ATCC 38755 / EP155)</name>
    <dbReference type="NCBI Taxonomy" id="660469"/>
    <lineage>
        <taxon>Eukaryota</taxon>
        <taxon>Fungi</taxon>
        <taxon>Dikarya</taxon>
        <taxon>Ascomycota</taxon>
        <taxon>Pezizomycotina</taxon>
        <taxon>Sordariomycetes</taxon>
        <taxon>Sordariomycetidae</taxon>
        <taxon>Diaporthales</taxon>
        <taxon>Cryphonectriaceae</taxon>
        <taxon>Cryphonectria-Endothia species complex</taxon>
        <taxon>Cryphonectria</taxon>
    </lineage>
</organism>
<dbReference type="EMBL" id="MU032345">
    <property type="protein sequence ID" value="KAF3768337.1"/>
    <property type="molecule type" value="Genomic_DNA"/>
</dbReference>
<protein>
    <submittedName>
        <fullName evidence="2">Uncharacterized protein</fullName>
    </submittedName>
</protein>
<dbReference type="AlphaFoldDB" id="A0A9P4Y7H7"/>
<reference evidence="2" key="1">
    <citation type="journal article" date="2020" name="Phytopathology">
        <title>Genome sequence of the chestnut blight fungus Cryphonectria parasitica EP155: A fundamental resource for an archetypical invasive plant pathogen.</title>
        <authorList>
            <person name="Crouch J.A."/>
            <person name="Dawe A."/>
            <person name="Aerts A."/>
            <person name="Barry K."/>
            <person name="Churchill A.C.L."/>
            <person name="Grimwood J."/>
            <person name="Hillman B."/>
            <person name="Milgroom M.G."/>
            <person name="Pangilinan J."/>
            <person name="Smith M."/>
            <person name="Salamov A."/>
            <person name="Schmutz J."/>
            <person name="Yadav J."/>
            <person name="Grigoriev I.V."/>
            <person name="Nuss D."/>
        </authorList>
    </citation>
    <scope>NUCLEOTIDE SEQUENCE</scope>
    <source>
        <strain evidence="2">EP155</strain>
    </source>
</reference>
<feature type="region of interest" description="Disordered" evidence="1">
    <location>
        <begin position="1"/>
        <end position="34"/>
    </location>
</feature>
<feature type="compositionally biased region" description="Polar residues" evidence="1">
    <location>
        <begin position="89"/>
        <end position="112"/>
    </location>
</feature>
<evidence type="ECO:0000256" key="1">
    <source>
        <dbReference type="SAM" id="MobiDB-lite"/>
    </source>
</evidence>
<feature type="region of interest" description="Disordered" evidence="1">
    <location>
        <begin position="75"/>
        <end position="112"/>
    </location>
</feature>
<dbReference type="RefSeq" id="XP_040779298.1">
    <property type="nucleotide sequence ID" value="XM_040923018.1"/>
</dbReference>
<proteinExistence type="predicted"/>
<dbReference type="GeneID" id="63840147"/>
<name>A0A9P4Y7H7_CRYP1</name>
<gene>
    <name evidence="2" type="ORF">M406DRAFT_354878</name>
</gene>
<sequence>MTNTLTAEQKKLARRAATPNLPEPTPTWADIGEDKRKELFQEFLKRLRKTDNNTTTNIIAETSELGYIILQEKIKSMQQRDRRQERKSQGNTQSQQNIIPGSGNTAAPSDND</sequence>
<keyword evidence="3" id="KW-1185">Reference proteome</keyword>
<feature type="compositionally biased region" description="Basic and acidic residues" evidence="1">
    <location>
        <begin position="75"/>
        <end position="88"/>
    </location>
</feature>